<dbReference type="InterPro" id="IPR051544">
    <property type="entry name" value="TPS_OM_transporter"/>
</dbReference>
<evidence type="ECO:0000313" key="8">
    <source>
        <dbReference type="Proteomes" id="UP000036367"/>
    </source>
</evidence>
<organism evidence="7 8">
    <name type="scientific">Rhodopirellula islandica</name>
    <dbReference type="NCBI Taxonomy" id="595434"/>
    <lineage>
        <taxon>Bacteria</taxon>
        <taxon>Pseudomonadati</taxon>
        <taxon>Planctomycetota</taxon>
        <taxon>Planctomycetia</taxon>
        <taxon>Pirellulales</taxon>
        <taxon>Pirellulaceae</taxon>
        <taxon>Rhodopirellula</taxon>
    </lineage>
</organism>
<feature type="domain" description="Polypeptide-transport-associated ShlB-type" evidence="6">
    <location>
        <begin position="102"/>
        <end position="164"/>
    </location>
</feature>
<keyword evidence="1" id="KW-0472">Membrane</keyword>
<dbReference type="Proteomes" id="UP000036367">
    <property type="component" value="Unassembled WGS sequence"/>
</dbReference>
<protein>
    <submittedName>
        <fullName evidence="7">Hemolysin activation/secretion protein</fullName>
    </submittedName>
</protein>
<dbReference type="Gene3D" id="2.40.160.50">
    <property type="entry name" value="membrane protein fhac: a member of the omp85/tpsb transporter family"/>
    <property type="match status" value="1"/>
</dbReference>
<gene>
    <name evidence="7" type="ORF">RISK_002310</name>
</gene>
<accession>A0A0J1BGK6</accession>
<keyword evidence="8" id="KW-1185">Reference proteome</keyword>
<feature type="chain" id="PRO_5005248030" evidence="4">
    <location>
        <begin position="27"/>
        <end position="588"/>
    </location>
</feature>
<reference evidence="7" key="1">
    <citation type="submission" date="2015-05" db="EMBL/GenBank/DDBJ databases">
        <title>Permanent draft genome of Rhodopirellula islandicus K833.</title>
        <authorList>
            <person name="Kizina J."/>
            <person name="Richter M."/>
            <person name="Glockner F.O."/>
            <person name="Harder J."/>
        </authorList>
    </citation>
    <scope>NUCLEOTIDE SEQUENCE [LARGE SCALE GENOMIC DNA]</scope>
    <source>
        <strain evidence="7">K833</strain>
    </source>
</reference>
<dbReference type="PANTHER" id="PTHR34597">
    <property type="entry name" value="SLR1661 PROTEIN"/>
    <property type="match status" value="1"/>
</dbReference>
<keyword evidence="2" id="KW-0812">Transmembrane</keyword>
<comment type="caution">
    <text evidence="7">The sequence shown here is derived from an EMBL/GenBank/DDBJ whole genome shotgun (WGS) entry which is preliminary data.</text>
</comment>
<evidence type="ECO:0000313" key="7">
    <source>
        <dbReference type="EMBL" id="KLU05678.1"/>
    </source>
</evidence>
<dbReference type="PATRIC" id="fig|595434.4.peg.2203"/>
<dbReference type="GO" id="GO:0098046">
    <property type="term" value="C:type V protein secretion system complex"/>
    <property type="evidence" value="ECO:0007669"/>
    <property type="project" value="TreeGrafter"/>
</dbReference>
<evidence type="ECO:0000256" key="3">
    <source>
        <dbReference type="ARBA" id="ARBA00023237"/>
    </source>
</evidence>
<keyword evidence="1" id="KW-1134">Transmembrane beta strand</keyword>
<dbReference type="OrthoDB" id="290122at2"/>
<keyword evidence="3" id="KW-0998">Cell outer membrane</keyword>
<evidence type="ECO:0000256" key="4">
    <source>
        <dbReference type="SAM" id="SignalP"/>
    </source>
</evidence>
<evidence type="ECO:0000259" key="6">
    <source>
        <dbReference type="Pfam" id="PF08479"/>
    </source>
</evidence>
<dbReference type="Gene3D" id="3.10.20.310">
    <property type="entry name" value="membrane protein fhac"/>
    <property type="match status" value="1"/>
</dbReference>
<keyword evidence="4" id="KW-0732">Signal</keyword>
<dbReference type="EMBL" id="LECT01000017">
    <property type="protein sequence ID" value="KLU05678.1"/>
    <property type="molecule type" value="Genomic_DNA"/>
</dbReference>
<dbReference type="Pfam" id="PF03865">
    <property type="entry name" value="ShlB"/>
    <property type="match status" value="1"/>
</dbReference>
<evidence type="ECO:0000256" key="2">
    <source>
        <dbReference type="ARBA" id="ARBA00022692"/>
    </source>
</evidence>
<dbReference type="Pfam" id="PF08479">
    <property type="entry name" value="POTRA_2"/>
    <property type="match status" value="1"/>
</dbReference>
<name>A0A0J1BGK6_RHOIS</name>
<dbReference type="STRING" id="595434.RISK_002310"/>
<dbReference type="InterPro" id="IPR005565">
    <property type="entry name" value="Hemolysn_activator_HlyB_C"/>
</dbReference>
<feature type="domain" description="Haemolysin activator HlyB C-terminal" evidence="5">
    <location>
        <begin position="227"/>
        <end position="546"/>
    </location>
</feature>
<dbReference type="AlphaFoldDB" id="A0A0J1BGK6"/>
<dbReference type="InterPro" id="IPR013686">
    <property type="entry name" value="Polypept-transport_assoc_ShlB"/>
</dbReference>
<dbReference type="GO" id="GO:0046819">
    <property type="term" value="P:protein secretion by the type V secretion system"/>
    <property type="evidence" value="ECO:0007669"/>
    <property type="project" value="TreeGrafter"/>
</dbReference>
<dbReference type="GO" id="GO:0008320">
    <property type="term" value="F:protein transmembrane transporter activity"/>
    <property type="evidence" value="ECO:0007669"/>
    <property type="project" value="TreeGrafter"/>
</dbReference>
<evidence type="ECO:0000259" key="5">
    <source>
        <dbReference type="Pfam" id="PF03865"/>
    </source>
</evidence>
<evidence type="ECO:0000256" key="1">
    <source>
        <dbReference type="ARBA" id="ARBA00022452"/>
    </source>
</evidence>
<sequence length="588" mass="64496">MALRRFGVLAGWTCAASLLFGSSAFGQNFERYRPKVFQPWEVGKFDLDLQTETDAETPSSDVVLVDALEAVILLPSRDEVDPHEAFAEFDGVHSHIHHSGSLANSSRVQSIIDRHLGLPITLRNLNQLSREIIEVYERCGQPIVDVQIPEQKITGGTVQIVIVESRIGAIKIQGGCWVDPCLLRQGITRSRVGGRIHESCVAEDLYWLNRSPFRSVGLDVAPGSLDGTSDLTFEVEDVFPMRAYVGYEDTGVEALRLERLYTGLLIGNPFGYDGLLGYQYTADSEFNRLHAHAVSYTVDPSRERGYQVFGSWASAEPALPAPMNQDGEAWQVGSRAFHYTTRTARAERAWFVGSDFKSSNTSVEFGALNTSNTAADLLQLCLGFNALVREENGDYARLNTILNYGPDGGFTSQNNAAAFNSLRQDTAPGYAYWRTSLDMRRQLGRDYEGTFRGTGQISSDRLLFSETLGFGGYDSIRGYDQRVASGDNGWLTSFELGPNAWTFGSGDCESNVKAYTFADLGQAFILDSIPGEAKDQFLSSVGVGCRVAVGQKGSLRLDYGHGFNDVLGADAGDRIHVGFVSFFGPTPN</sequence>
<feature type="signal peptide" evidence="4">
    <location>
        <begin position="1"/>
        <end position="26"/>
    </location>
</feature>
<dbReference type="RefSeq" id="WP_083434876.1">
    <property type="nucleotide sequence ID" value="NZ_LECT01000017.1"/>
</dbReference>
<proteinExistence type="predicted"/>
<dbReference type="PANTHER" id="PTHR34597:SF3">
    <property type="entry name" value="OUTER MEMBRANE TRANSPORTER CDIB"/>
    <property type="match status" value="1"/>
</dbReference>